<feature type="domain" description="Cupin type-2" evidence="1">
    <location>
        <begin position="58"/>
        <end position="107"/>
    </location>
</feature>
<dbReference type="InterPro" id="IPR011051">
    <property type="entry name" value="RmlC_Cupin_sf"/>
</dbReference>
<dbReference type="Gene3D" id="2.60.120.10">
    <property type="entry name" value="Jelly Rolls"/>
    <property type="match status" value="1"/>
</dbReference>
<gene>
    <name evidence="2" type="ORF">D4T97_005025</name>
</gene>
<comment type="caution">
    <text evidence="2">The sequence shown here is derived from an EMBL/GenBank/DDBJ whole genome shotgun (WGS) entry which is preliminary data.</text>
</comment>
<organism evidence="2 3">
    <name type="scientific">Siminovitchia acidinfaciens</name>
    <dbReference type="NCBI Taxonomy" id="2321395"/>
    <lineage>
        <taxon>Bacteria</taxon>
        <taxon>Bacillati</taxon>
        <taxon>Bacillota</taxon>
        <taxon>Bacilli</taxon>
        <taxon>Bacillales</taxon>
        <taxon>Bacillaceae</taxon>
        <taxon>Siminovitchia</taxon>
    </lineage>
</organism>
<evidence type="ECO:0000313" key="2">
    <source>
        <dbReference type="EMBL" id="RST76150.1"/>
    </source>
</evidence>
<reference evidence="2" key="1">
    <citation type="submission" date="2018-12" db="EMBL/GenBank/DDBJ databases">
        <authorList>
            <person name="Sun L."/>
            <person name="Chen Z."/>
        </authorList>
    </citation>
    <scope>NUCLEOTIDE SEQUENCE [LARGE SCALE GENOMIC DNA]</scope>
    <source>
        <strain evidence="2">3-2-2</strain>
    </source>
</reference>
<name>A0A429Y411_9BACI</name>
<evidence type="ECO:0000313" key="3">
    <source>
        <dbReference type="Proteomes" id="UP000287156"/>
    </source>
</evidence>
<dbReference type="InterPro" id="IPR013096">
    <property type="entry name" value="Cupin_2"/>
</dbReference>
<sequence>MANSNLSKVKIAKTEEEFTPDKASTGAFSKWLETDKQRLRLVKYPSGYEADHVCFDGHAFYVISGSIKVEMGEELAEWQAGDAFIIPDEVPHRVINPFDDDAQVVVVDHG</sequence>
<accession>A0A429Y411</accession>
<dbReference type="OrthoDB" id="9794443at2"/>
<dbReference type="Pfam" id="PF07883">
    <property type="entry name" value="Cupin_2"/>
    <property type="match status" value="1"/>
</dbReference>
<proteinExistence type="predicted"/>
<dbReference type="Proteomes" id="UP000287156">
    <property type="component" value="Unassembled WGS sequence"/>
</dbReference>
<dbReference type="InterPro" id="IPR014710">
    <property type="entry name" value="RmlC-like_jellyroll"/>
</dbReference>
<dbReference type="SUPFAM" id="SSF51182">
    <property type="entry name" value="RmlC-like cupins"/>
    <property type="match status" value="1"/>
</dbReference>
<keyword evidence="3" id="KW-1185">Reference proteome</keyword>
<dbReference type="EMBL" id="QYTV02000002">
    <property type="protein sequence ID" value="RST76150.1"/>
    <property type="molecule type" value="Genomic_DNA"/>
</dbReference>
<dbReference type="AlphaFoldDB" id="A0A429Y411"/>
<evidence type="ECO:0000259" key="1">
    <source>
        <dbReference type="Pfam" id="PF07883"/>
    </source>
</evidence>
<protein>
    <submittedName>
        <fullName evidence="2">Cupin domain-containing protein</fullName>
    </submittedName>
</protein>
<dbReference type="RefSeq" id="WP_126048358.1">
    <property type="nucleotide sequence ID" value="NZ_QYTV02000002.1"/>
</dbReference>